<dbReference type="Proteomes" id="UP000612282">
    <property type="component" value="Unassembled WGS sequence"/>
</dbReference>
<evidence type="ECO:0000313" key="3">
    <source>
        <dbReference type="Proteomes" id="UP000612282"/>
    </source>
</evidence>
<name>A0ABQ3XRC2_9ACTN</name>
<reference evidence="2 3" key="1">
    <citation type="submission" date="2021-01" db="EMBL/GenBank/DDBJ databases">
        <title>Whole genome shotgun sequence of Actinoplanes couchii NBRC 106145.</title>
        <authorList>
            <person name="Komaki H."/>
            <person name="Tamura T."/>
        </authorList>
    </citation>
    <scope>NUCLEOTIDE SEQUENCE [LARGE SCALE GENOMIC DNA]</scope>
    <source>
        <strain evidence="2 3">NBRC 106145</strain>
    </source>
</reference>
<gene>
    <name evidence="2" type="ORF">Aco03nite_094270</name>
</gene>
<comment type="caution">
    <text evidence="2">The sequence shown here is derived from an EMBL/GenBank/DDBJ whole genome shotgun (WGS) entry which is preliminary data.</text>
</comment>
<feature type="region of interest" description="Disordered" evidence="1">
    <location>
        <begin position="63"/>
        <end position="86"/>
    </location>
</feature>
<organism evidence="2 3">
    <name type="scientific">Actinoplanes couchii</name>
    <dbReference type="NCBI Taxonomy" id="403638"/>
    <lineage>
        <taxon>Bacteria</taxon>
        <taxon>Bacillati</taxon>
        <taxon>Actinomycetota</taxon>
        <taxon>Actinomycetes</taxon>
        <taxon>Micromonosporales</taxon>
        <taxon>Micromonosporaceae</taxon>
        <taxon>Actinoplanes</taxon>
    </lineage>
</organism>
<keyword evidence="3" id="KW-1185">Reference proteome</keyword>
<proteinExistence type="predicted"/>
<evidence type="ECO:0000256" key="1">
    <source>
        <dbReference type="SAM" id="MobiDB-lite"/>
    </source>
</evidence>
<sequence>MGGRIESRVAVEPGQVADGVNLVDPGPERIELLGGVHDVSIGPTGSWTSIGRGRWRHMAAATGSLRRAQRKKPLRGGMKPGAQYGA</sequence>
<protein>
    <submittedName>
        <fullName evidence="2">Uncharacterized protein</fullName>
    </submittedName>
</protein>
<accession>A0ABQ3XRC2</accession>
<dbReference type="EMBL" id="BOMG01000117">
    <property type="protein sequence ID" value="GID61023.1"/>
    <property type="molecule type" value="Genomic_DNA"/>
</dbReference>
<evidence type="ECO:0000313" key="2">
    <source>
        <dbReference type="EMBL" id="GID61023.1"/>
    </source>
</evidence>